<gene>
    <name evidence="2" type="ORF">g.26101</name>
</gene>
<evidence type="ECO:0000313" key="2">
    <source>
        <dbReference type="EMBL" id="JAT34677.1"/>
    </source>
</evidence>
<keyword evidence="1" id="KW-0472">Membrane</keyword>
<sequence length="155" mass="17186">MVFPEVDGMYSSDEHGILMEDVNETLKVLQGLDDQQGTLSVKEYSLEGTIHVLRSHYHRRMVIKYATFGGTSLVVVLIVVVLLLRWRVRVANLLRAALGGSRQRPQAAQTELPLQSLEETVRTIGPDTEHGGTDRDLSGCMSAPRATTDVKLTVR</sequence>
<proteinExistence type="predicted"/>
<reference evidence="2" key="1">
    <citation type="submission" date="2015-11" db="EMBL/GenBank/DDBJ databases">
        <title>De novo transcriptome assembly of four potential Pierce s Disease insect vectors from Arizona vineyards.</title>
        <authorList>
            <person name="Tassone E.E."/>
        </authorList>
    </citation>
    <scope>NUCLEOTIDE SEQUENCE</scope>
</reference>
<keyword evidence="1" id="KW-1133">Transmembrane helix</keyword>
<feature type="transmembrane region" description="Helical" evidence="1">
    <location>
        <begin position="62"/>
        <end position="84"/>
    </location>
</feature>
<organism evidence="2">
    <name type="scientific">Graphocephala atropunctata</name>
    <dbReference type="NCBI Taxonomy" id="36148"/>
    <lineage>
        <taxon>Eukaryota</taxon>
        <taxon>Metazoa</taxon>
        <taxon>Ecdysozoa</taxon>
        <taxon>Arthropoda</taxon>
        <taxon>Hexapoda</taxon>
        <taxon>Insecta</taxon>
        <taxon>Pterygota</taxon>
        <taxon>Neoptera</taxon>
        <taxon>Paraneoptera</taxon>
        <taxon>Hemiptera</taxon>
        <taxon>Auchenorrhyncha</taxon>
        <taxon>Membracoidea</taxon>
        <taxon>Cicadellidae</taxon>
        <taxon>Cicadellinae</taxon>
        <taxon>Cicadellini</taxon>
        <taxon>Graphocephala</taxon>
    </lineage>
</organism>
<keyword evidence="1" id="KW-0812">Transmembrane</keyword>
<dbReference type="AlphaFoldDB" id="A0A1B6MFE5"/>
<evidence type="ECO:0000256" key="1">
    <source>
        <dbReference type="SAM" id="Phobius"/>
    </source>
</evidence>
<name>A0A1B6MFE5_9HEMI</name>
<dbReference type="EMBL" id="GEBQ01005300">
    <property type="protein sequence ID" value="JAT34677.1"/>
    <property type="molecule type" value="Transcribed_RNA"/>
</dbReference>
<protein>
    <submittedName>
        <fullName evidence="2">Uncharacterized protein</fullName>
    </submittedName>
</protein>
<accession>A0A1B6MFE5</accession>